<dbReference type="OrthoDB" id="6019893at2759"/>
<feature type="region of interest" description="Disordered" evidence="3">
    <location>
        <begin position="1244"/>
        <end position="1308"/>
    </location>
</feature>
<dbReference type="Proteomes" id="UP000650467">
    <property type="component" value="Unassembled WGS sequence"/>
</dbReference>
<keyword evidence="6" id="KW-1185">Reference proteome</keyword>
<feature type="compositionally biased region" description="Gly residues" evidence="3">
    <location>
        <begin position="799"/>
        <end position="816"/>
    </location>
</feature>
<feature type="compositionally biased region" description="Low complexity" evidence="3">
    <location>
        <begin position="785"/>
        <end position="798"/>
    </location>
</feature>
<proteinExistence type="predicted"/>
<dbReference type="GO" id="GO:0006897">
    <property type="term" value="P:endocytosis"/>
    <property type="evidence" value="ECO:0007669"/>
    <property type="project" value="TreeGrafter"/>
</dbReference>
<name>A0A835WEL5_CHLIN</name>
<dbReference type="Gene3D" id="3.30.450.200">
    <property type="match status" value="1"/>
</dbReference>
<evidence type="ECO:0000313" key="6">
    <source>
        <dbReference type="Proteomes" id="UP000650467"/>
    </source>
</evidence>
<dbReference type="GO" id="GO:1901981">
    <property type="term" value="F:phosphatidylinositol phosphate binding"/>
    <property type="evidence" value="ECO:0007669"/>
    <property type="project" value="TreeGrafter"/>
</dbReference>
<dbReference type="InterPro" id="IPR005112">
    <property type="entry name" value="dDENN_dom"/>
</dbReference>
<dbReference type="GO" id="GO:0030136">
    <property type="term" value="C:clathrin-coated vesicle"/>
    <property type="evidence" value="ECO:0007669"/>
    <property type="project" value="UniProtKB-SubCell"/>
</dbReference>
<protein>
    <recommendedName>
        <fullName evidence="4">UDENN domain-containing protein</fullName>
    </recommendedName>
</protein>
<feature type="compositionally biased region" description="Low complexity" evidence="3">
    <location>
        <begin position="1034"/>
        <end position="1043"/>
    </location>
</feature>
<dbReference type="EMBL" id="JAEHOC010000001">
    <property type="protein sequence ID" value="KAG2445978.1"/>
    <property type="molecule type" value="Genomic_DNA"/>
</dbReference>
<feature type="region of interest" description="Disordered" evidence="3">
    <location>
        <begin position="971"/>
        <end position="996"/>
    </location>
</feature>
<feature type="compositionally biased region" description="Basic and acidic residues" evidence="3">
    <location>
        <begin position="830"/>
        <end position="843"/>
    </location>
</feature>
<dbReference type="InterPro" id="IPR037516">
    <property type="entry name" value="Tripartite_DENN"/>
</dbReference>
<feature type="region of interest" description="Disordered" evidence="3">
    <location>
        <begin position="747"/>
        <end position="848"/>
    </location>
</feature>
<feature type="region of interest" description="Disordered" evidence="3">
    <location>
        <begin position="567"/>
        <end position="636"/>
    </location>
</feature>
<reference evidence="5" key="1">
    <citation type="journal article" date="2020" name="bioRxiv">
        <title>Comparative genomics of Chlamydomonas.</title>
        <authorList>
            <person name="Craig R.J."/>
            <person name="Hasan A.R."/>
            <person name="Ness R.W."/>
            <person name="Keightley P.D."/>
        </authorList>
    </citation>
    <scope>NUCLEOTIDE SEQUENCE</scope>
    <source>
        <strain evidence="5">SAG 7.73</strain>
    </source>
</reference>
<dbReference type="GO" id="GO:0005085">
    <property type="term" value="F:guanyl-nucleotide exchange factor activity"/>
    <property type="evidence" value="ECO:0007669"/>
    <property type="project" value="InterPro"/>
</dbReference>
<keyword evidence="2" id="KW-0968">Cytoplasmic vesicle</keyword>
<evidence type="ECO:0000256" key="2">
    <source>
        <dbReference type="ARBA" id="ARBA00023329"/>
    </source>
</evidence>
<dbReference type="PROSITE" id="PS50211">
    <property type="entry name" value="DENN"/>
    <property type="match status" value="1"/>
</dbReference>
<feature type="compositionally biased region" description="Polar residues" evidence="3">
    <location>
        <begin position="1056"/>
        <end position="1072"/>
    </location>
</feature>
<dbReference type="Pfam" id="PF02141">
    <property type="entry name" value="DENN"/>
    <property type="match status" value="1"/>
</dbReference>
<feature type="compositionally biased region" description="Polar residues" evidence="3">
    <location>
        <begin position="770"/>
        <end position="784"/>
    </location>
</feature>
<evidence type="ECO:0000256" key="3">
    <source>
        <dbReference type="SAM" id="MobiDB-lite"/>
    </source>
</evidence>
<feature type="compositionally biased region" description="Pro residues" evidence="3">
    <location>
        <begin position="1244"/>
        <end position="1266"/>
    </location>
</feature>
<dbReference type="InterPro" id="IPR001194">
    <property type="entry name" value="cDENN_dom"/>
</dbReference>
<feature type="region of interest" description="Disordered" evidence="3">
    <location>
        <begin position="406"/>
        <end position="452"/>
    </location>
</feature>
<feature type="domain" description="UDENN" evidence="4">
    <location>
        <begin position="2"/>
        <end position="509"/>
    </location>
</feature>
<dbReference type="PANTHER" id="PTHR13196:SF14">
    <property type="entry name" value="UDENN DOMAIN-CONTAINING PROTEIN"/>
    <property type="match status" value="1"/>
</dbReference>
<feature type="region of interest" description="Disordered" evidence="3">
    <location>
        <begin position="1034"/>
        <end position="1101"/>
    </location>
</feature>
<dbReference type="Gene3D" id="6.10.140.1000">
    <property type="match status" value="1"/>
</dbReference>
<evidence type="ECO:0000256" key="1">
    <source>
        <dbReference type="ARBA" id="ARBA00004132"/>
    </source>
</evidence>
<comment type="caution">
    <text evidence="5">The sequence shown here is derived from an EMBL/GenBank/DDBJ whole genome shotgun (WGS) entry which is preliminary data.</text>
</comment>
<sequence>MYLLFFVSRLRVEGRSKTPEIVLRYKADGHEGVDFNEGALNGFCYPLGADSVQPKEVQASEEYTFTLTHSDGAKRYTGFCRQIFPPPPRVGSKARYPQVLCIVAENPWCNFFFKVLQVAEQILKTYEGLLGSSFKELPLDSQLGVFITDLRKQLATNPAPGEILRVLLPNLHGLTGLSPPRYMGSGTVGDALTWADDRIELQVPPDCGNGLANSGIPLARLLFHVPATGMLTLIASLLLERRILFVARSRDTVTAAVQAAQALIYPFKWHHIYLPILPRGMVDYLSAPMPFLVGLPSDMLPLIRHIPMSEVTTVDLDLQRVIPPGGDGGVAGSAAAAAAAAADDGRALPYGRQLAAALEAVFKTVRSPTEYESSHLITGVMQEYFVRLFGSYRRYIHDQAMEPLLRPTQSVSAAPGGPSNWRGHRDSNPRAARDGSRVGGGPDVTASPSAPLGRVHDDMLRGFGYYFDQPAFVAHRRSETVRAFLAAMRHSQMYQMFIQERLEMVACGLVQLTPQHGLGPGLASQSFSYGPASGSCPRTIGSAAALNAAGMTKSSSANNLTLMERAGSLQGPPATSGSGSGGGGAASSLQLAKLPGVREHGSASGEEGAPWEGAPSGSGSCATPTLDPFEQRVQSYPEQRRRMRERLRAAIAEAAPTGGGGMGGAGRLASKLRRHRRTDSEDLYSVQHQQMAAAAAMQQQQAQNHMGGSLHGGESMRRITTYPGIIEMSTPNLKDPSSFFAEWDLHEDEGEESASPSPSPRERDHGHMRSWSNNSLQSADSGDVSSHWAVGGAASAGAQGSGPGASAAGGRGGGPLGSSMSVSLASGPGGRDRGSDAARDGTPLRKLSVPALINSSKSAYMSLKGMPSVDSPGTDGKTVAQAAGAAAAAGGGAAAGGAAGAAGPSGTRMAAFGSLFSVGSGGMDDSVAVMEVKGNVQVKTLTDGHRVYDGSLKDIMRLAATEAKNGLLNSLHTLASPRNSPRGKEKDAGPAGAAGAAGAAAGAAGGAERSSRSALVQQRQLAAAMAAAAAAQQHQAQQMQAGHVHGGQGSGLSPLHNVSQPTPPYSSSNSAGQVPLPGMGPGALAAPGEGGADGAPLRGHSASVPVASTSISAAAAAAAAALPKHEEGQHRFSSFLSGLKDKVAGAGNKALGILPTPSYKPQTTGEKAAKFKAQLSGSGVASLLAGADGKLKQPHAPQRPLGLGTSSHTAAATPWAAASNPSYSSVSYSGVGYPAGGPLAPPPTPGWGVPPTPSASPAAPCTPPDVRPAGASPPRYPRAQSLDLPAREAAGAGAAGAGAHDNGTPLTMPPYRTSASQLPLDWDPFGTGTPQPSTSNASSLPAVPYAMPGGLNGGAAVVSATAAAGSRSSSPFAAAAHVELRTSGAGATSAGGASAATAGEAAIGDLLGLTASLVAVSSTSSCAVPVAQPGAACSGAFDPFAVPADAAAPKGAAPQSQPPVARLESAGSNDFAAFTSATSNEYPPFGASILG</sequence>
<dbReference type="GO" id="GO:0005829">
    <property type="term" value="C:cytosol"/>
    <property type="evidence" value="ECO:0007669"/>
    <property type="project" value="TreeGrafter"/>
</dbReference>
<organism evidence="5 6">
    <name type="scientific">Chlamydomonas incerta</name>
    <dbReference type="NCBI Taxonomy" id="51695"/>
    <lineage>
        <taxon>Eukaryota</taxon>
        <taxon>Viridiplantae</taxon>
        <taxon>Chlorophyta</taxon>
        <taxon>core chlorophytes</taxon>
        <taxon>Chlorophyceae</taxon>
        <taxon>CS clade</taxon>
        <taxon>Chlamydomonadales</taxon>
        <taxon>Chlamydomonadaceae</taxon>
        <taxon>Chlamydomonas</taxon>
    </lineage>
</organism>
<gene>
    <name evidence="5" type="ORF">HXX76_000581</name>
</gene>
<dbReference type="InterPro" id="IPR043153">
    <property type="entry name" value="DENN_C"/>
</dbReference>
<comment type="subcellular location">
    <subcellularLocation>
        <location evidence="1">Cytoplasmic vesicle</location>
        <location evidence="1">Clathrin-coated vesicle</location>
    </subcellularLocation>
</comment>
<evidence type="ECO:0000313" key="5">
    <source>
        <dbReference type="EMBL" id="KAG2445978.1"/>
    </source>
</evidence>
<dbReference type="SMART" id="SM00799">
    <property type="entry name" value="DENN"/>
    <property type="match status" value="1"/>
</dbReference>
<dbReference type="Gene3D" id="3.40.50.11500">
    <property type="match status" value="1"/>
</dbReference>
<accession>A0A835WEL5</accession>
<dbReference type="InterPro" id="IPR040032">
    <property type="entry name" value="DENND1A/B/C"/>
</dbReference>
<evidence type="ECO:0000259" key="4">
    <source>
        <dbReference type="PROSITE" id="PS50211"/>
    </source>
</evidence>
<dbReference type="GO" id="GO:0032456">
    <property type="term" value="P:endocytic recycling"/>
    <property type="evidence" value="ECO:0007669"/>
    <property type="project" value="TreeGrafter"/>
</dbReference>
<dbReference type="Pfam" id="PF03455">
    <property type="entry name" value="dDENN"/>
    <property type="match status" value="1"/>
</dbReference>
<feature type="compositionally biased region" description="Basic and acidic residues" evidence="3">
    <location>
        <begin position="423"/>
        <end position="436"/>
    </location>
</feature>
<dbReference type="PANTHER" id="PTHR13196">
    <property type="entry name" value="DENN DOMAIN-CONTAINING"/>
    <property type="match status" value="1"/>
</dbReference>